<accession>A0A1E4SZR5</accession>
<dbReference type="STRING" id="983967.A0A1E4SZR5"/>
<keyword evidence="4" id="KW-1185">Reference proteome</keyword>
<dbReference type="EMBL" id="KV453854">
    <property type="protein sequence ID" value="ODV84989.1"/>
    <property type="molecule type" value="Genomic_DNA"/>
</dbReference>
<evidence type="ECO:0000313" key="3">
    <source>
        <dbReference type="EMBL" id="ODV84989.1"/>
    </source>
</evidence>
<dbReference type="Proteomes" id="UP000094801">
    <property type="component" value="Unassembled WGS sequence"/>
</dbReference>
<evidence type="ECO:0000259" key="2">
    <source>
        <dbReference type="Pfam" id="PF01454"/>
    </source>
</evidence>
<feature type="region of interest" description="Disordered" evidence="1">
    <location>
        <begin position="1"/>
        <end position="45"/>
    </location>
</feature>
<dbReference type="InterPro" id="IPR041899">
    <property type="entry name" value="MAGE_WH2"/>
</dbReference>
<feature type="non-terminal residue" evidence="3">
    <location>
        <position position="1"/>
    </location>
</feature>
<reference evidence="4" key="1">
    <citation type="submission" date="2016-04" db="EMBL/GenBank/DDBJ databases">
        <title>Comparative genomics of biotechnologically important yeasts.</title>
        <authorList>
            <consortium name="DOE Joint Genome Institute"/>
            <person name="Riley R."/>
            <person name="Haridas S."/>
            <person name="Wolfe K.H."/>
            <person name="Lopes M.R."/>
            <person name="Hittinger C.T."/>
            <person name="Goker M."/>
            <person name="Salamov A."/>
            <person name="Wisecaver J."/>
            <person name="Long T.M."/>
            <person name="Aerts A.L."/>
            <person name="Barry K."/>
            <person name="Choi C."/>
            <person name="Clum A."/>
            <person name="Coughlan A.Y."/>
            <person name="Deshpande S."/>
            <person name="Douglass A.P."/>
            <person name="Hanson S.J."/>
            <person name="Klenk H.-P."/>
            <person name="Labutti K."/>
            <person name="Lapidus A."/>
            <person name="Lindquist E."/>
            <person name="Lipzen A."/>
            <person name="Meier-Kolthoff J.P."/>
            <person name="Ohm R.A."/>
            <person name="Otillar R.P."/>
            <person name="Pangilinan J."/>
            <person name="Peng Y."/>
            <person name="Rokas A."/>
            <person name="Rosa C.A."/>
            <person name="Scheuner C."/>
            <person name="Sibirny A.A."/>
            <person name="Slot J.C."/>
            <person name="Stielow J.B."/>
            <person name="Sun H."/>
            <person name="Kurtzman C.P."/>
            <person name="Blackwell M."/>
            <person name="Grigoriev I.V."/>
            <person name="Jeffries T.W."/>
        </authorList>
    </citation>
    <scope>NUCLEOTIDE SEQUENCE [LARGE SCALE GENOMIC DNA]</scope>
    <source>
        <strain evidence="4">NRRL YB-2248</strain>
    </source>
</reference>
<feature type="compositionally biased region" description="Acidic residues" evidence="1">
    <location>
        <begin position="28"/>
        <end position="45"/>
    </location>
</feature>
<proteinExistence type="predicted"/>
<organism evidence="3 4">
    <name type="scientific">[Candida] arabinofermentans NRRL YB-2248</name>
    <dbReference type="NCBI Taxonomy" id="983967"/>
    <lineage>
        <taxon>Eukaryota</taxon>
        <taxon>Fungi</taxon>
        <taxon>Dikarya</taxon>
        <taxon>Ascomycota</taxon>
        <taxon>Saccharomycotina</taxon>
        <taxon>Pichiomycetes</taxon>
        <taxon>Pichiales</taxon>
        <taxon>Pichiaceae</taxon>
        <taxon>Ogataea</taxon>
        <taxon>Ogataea/Candida clade</taxon>
    </lineage>
</organism>
<gene>
    <name evidence="3" type="ORF">CANARDRAFT_180424</name>
</gene>
<name>A0A1E4SZR5_9ASCO</name>
<feature type="non-terminal residue" evidence="3">
    <location>
        <position position="348"/>
    </location>
</feature>
<protein>
    <recommendedName>
        <fullName evidence="2">MAGE domain-containing protein</fullName>
    </recommendedName>
</protein>
<evidence type="ECO:0000256" key="1">
    <source>
        <dbReference type="SAM" id="MobiDB-lite"/>
    </source>
</evidence>
<dbReference type="AlphaFoldDB" id="A0A1E4SZR5"/>
<dbReference type="OrthoDB" id="205198at2759"/>
<dbReference type="Pfam" id="PF01454">
    <property type="entry name" value="MAGE"/>
    <property type="match status" value="1"/>
</dbReference>
<sequence>RSRASLDSDDGDDDSIRVKRNRRRNTEQSEEEEEEYASPQDDDIDYQDHAISNRYDLKKQKIEKLSFAFIKILIGFENKYQILNKKLISKIIESEDERGQKIQFKKDLMPRINSILNTTFGMKLVELPPKLTKSTKSQKQKQKQKQKDISGGGGGSSEEYIIISELKPHLKDVIYNYFKSSTSKTNIPHPDTNLIQQGLRMLIISIIIMNENHLTKQELLIILKKKFKLSFKETKSIMISNLNISLNFSTFLQLMVKYEYLNQIDNSKIVNSSSNTRKKNQVVVQQVTNTSNSSIKNVDDKLLELSIGRRTLTEISKVQFIDFLKEVYGEWNEDLNKSALITIDDIWK</sequence>
<evidence type="ECO:0000313" key="4">
    <source>
        <dbReference type="Proteomes" id="UP000094801"/>
    </source>
</evidence>
<feature type="region of interest" description="Disordered" evidence="1">
    <location>
        <begin position="131"/>
        <end position="154"/>
    </location>
</feature>
<dbReference type="Gene3D" id="1.10.10.1210">
    <property type="entry name" value="MAGE homology domain, winged helix WH2 motif"/>
    <property type="match status" value="1"/>
</dbReference>
<feature type="domain" description="MAGE" evidence="2">
    <location>
        <begin position="76"/>
        <end position="316"/>
    </location>
</feature>
<dbReference type="InterPro" id="IPR002190">
    <property type="entry name" value="MHD_dom"/>
</dbReference>